<feature type="compositionally biased region" description="Acidic residues" evidence="1">
    <location>
        <begin position="139"/>
        <end position="148"/>
    </location>
</feature>
<sequence>MEPSSSKAPAPPRKESFPPKLPRTRSGLSKLFAEEDRTNDAQDPPEDKKNSTANASESGTSSQPPRFHFVREDSNMEFVPHNIPDPNNFDLSKLPEEKRAPLATSFTGSDQSILEALNRATPEPNTKSVTNPAKKKETESEELEFGGI</sequence>
<dbReference type="EMBL" id="WVTA01000014">
    <property type="protein sequence ID" value="KAK3202166.1"/>
    <property type="molecule type" value="Genomic_DNA"/>
</dbReference>
<dbReference type="AlphaFoldDB" id="A0AAN6LRT4"/>
<protein>
    <submittedName>
        <fullName evidence="2">Uncharacterized protein</fullName>
    </submittedName>
</protein>
<name>A0AAN6LRT4_9PLEO</name>
<feature type="region of interest" description="Disordered" evidence="1">
    <location>
        <begin position="1"/>
        <end position="93"/>
    </location>
</feature>
<accession>A0AAN6LRT4</accession>
<evidence type="ECO:0000313" key="3">
    <source>
        <dbReference type="Proteomes" id="UP001280581"/>
    </source>
</evidence>
<evidence type="ECO:0000313" key="2">
    <source>
        <dbReference type="EMBL" id="KAK3202166.1"/>
    </source>
</evidence>
<gene>
    <name evidence="2" type="ORF">GRF29_161g361161</name>
</gene>
<proteinExistence type="predicted"/>
<dbReference type="Proteomes" id="UP001280581">
    <property type="component" value="Unassembled WGS sequence"/>
</dbReference>
<organism evidence="2 3">
    <name type="scientific">Pseudopithomyces chartarum</name>
    <dbReference type="NCBI Taxonomy" id="1892770"/>
    <lineage>
        <taxon>Eukaryota</taxon>
        <taxon>Fungi</taxon>
        <taxon>Dikarya</taxon>
        <taxon>Ascomycota</taxon>
        <taxon>Pezizomycotina</taxon>
        <taxon>Dothideomycetes</taxon>
        <taxon>Pleosporomycetidae</taxon>
        <taxon>Pleosporales</taxon>
        <taxon>Massarineae</taxon>
        <taxon>Didymosphaeriaceae</taxon>
        <taxon>Pseudopithomyces</taxon>
    </lineage>
</organism>
<feature type="compositionally biased region" description="Basic and acidic residues" evidence="1">
    <location>
        <begin position="32"/>
        <end position="50"/>
    </location>
</feature>
<feature type="compositionally biased region" description="Polar residues" evidence="1">
    <location>
        <begin position="51"/>
        <end position="64"/>
    </location>
</feature>
<keyword evidence="3" id="KW-1185">Reference proteome</keyword>
<comment type="caution">
    <text evidence="2">The sequence shown here is derived from an EMBL/GenBank/DDBJ whole genome shotgun (WGS) entry which is preliminary data.</text>
</comment>
<feature type="region of interest" description="Disordered" evidence="1">
    <location>
        <begin position="119"/>
        <end position="148"/>
    </location>
</feature>
<reference evidence="2 3" key="1">
    <citation type="submission" date="2021-02" db="EMBL/GenBank/DDBJ databases">
        <title>Genome assembly of Pseudopithomyces chartarum.</title>
        <authorList>
            <person name="Jauregui R."/>
            <person name="Singh J."/>
            <person name="Voisey C."/>
        </authorList>
    </citation>
    <scope>NUCLEOTIDE SEQUENCE [LARGE SCALE GENOMIC DNA]</scope>
    <source>
        <strain evidence="2 3">AGR01</strain>
    </source>
</reference>
<evidence type="ECO:0000256" key="1">
    <source>
        <dbReference type="SAM" id="MobiDB-lite"/>
    </source>
</evidence>